<name>A0A3B0SBG1_9ZZZZ</name>
<evidence type="ECO:0000313" key="1">
    <source>
        <dbReference type="EMBL" id="VAW01283.1"/>
    </source>
</evidence>
<organism evidence="1">
    <name type="scientific">hydrothermal vent metagenome</name>
    <dbReference type="NCBI Taxonomy" id="652676"/>
    <lineage>
        <taxon>unclassified sequences</taxon>
        <taxon>metagenomes</taxon>
        <taxon>ecological metagenomes</taxon>
    </lineage>
</organism>
<dbReference type="EMBL" id="UOEI01000297">
    <property type="protein sequence ID" value="VAW01283.1"/>
    <property type="molecule type" value="Genomic_DNA"/>
</dbReference>
<proteinExistence type="predicted"/>
<feature type="non-terminal residue" evidence="1">
    <location>
        <position position="1"/>
    </location>
</feature>
<accession>A0A3B0SBG1</accession>
<dbReference type="AlphaFoldDB" id="A0A3B0SBG1"/>
<protein>
    <submittedName>
        <fullName evidence="1">Uncharacterized protein</fullName>
    </submittedName>
</protein>
<sequence length="27" mass="2872">TAFGSGGDGELYVVSHTGSIYRLEAER</sequence>
<reference evidence="1" key="1">
    <citation type="submission" date="2018-06" db="EMBL/GenBank/DDBJ databases">
        <authorList>
            <person name="Zhirakovskaya E."/>
        </authorList>
    </citation>
    <scope>NUCLEOTIDE SEQUENCE</scope>
</reference>
<gene>
    <name evidence="1" type="ORF">MNBD_ACTINO01-1706</name>
</gene>